<proteinExistence type="predicted"/>
<dbReference type="Gene3D" id="1.10.357.10">
    <property type="entry name" value="Tetracycline Repressor, domain 2"/>
    <property type="match status" value="1"/>
</dbReference>
<organism evidence="2 3">
    <name type="scientific">Rhodococcus erythropolis</name>
    <name type="common">Arthrobacter picolinophilus</name>
    <dbReference type="NCBI Taxonomy" id="1833"/>
    <lineage>
        <taxon>Bacteria</taxon>
        <taxon>Bacillati</taxon>
        <taxon>Actinomycetota</taxon>
        <taxon>Actinomycetes</taxon>
        <taxon>Mycobacteriales</taxon>
        <taxon>Nocardiaceae</taxon>
        <taxon>Rhodococcus</taxon>
        <taxon>Rhodococcus erythropolis group</taxon>
    </lineage>
</organism>
<dbReference type="SUPFAM" id="SSF46689">
    <property type="entry name" value="Homeodomain-like"/>
    <property type="match status" value="1"/>
</dbReference>
<reference evidence="2 3" key="1">
    <citation type="journal article" date="2017" name="Poromechanics V (2013)">
        <title>Genomic Characterization of the Arsenic-Tolerant Actinobacterium, &lt;i&gt;Rhodococcus erythropolis&lt;/i&gt; S43.</title>
        <authorList>
            <person name="Retamal-Morales G."/>
            <person name="Mehnert M."/>
            <person name="Schwabe R."/>
            <person name="Tischler D."/>
            <person name="Schloemann M."/>
            <person name="Levican G.J."/>
        </authorList>
    </citation>
    <scope>NUCLEOTIDE SEQUENCE [LARGE SCALE GENOMIC DNA]</scope>
    <source>
        <strain evidence="2 3">S43</strain>
    </source>
</reference>
<name>A0A5N5DVJ9_RHOER</name>
<evidence type="ECO:0000259" key="1">
    <source>
        <dbReference type="Pfam" id="PF18598"/>
    </source>
</evidence>
<comment type="caution">
    <text evidence="2">The sequence shown here is derived from an EMBL/GenBank/DDBJ whole genome shotgun (WGS) entry which is preliminary data.</text>
</comment>
<gene>
    <name evidence="2" type="ORF">BS297_27255</name>
</gene>
<accession>A0A5N5DVJ9</accession>
<dbReference type="AlphaFoldDB" id="A0A5N5DVJ9"/>
<evidence type="ECO:0000313" key="3">
    <source>
        <dbReference type="Proteomes" id="UP000325576"/>
    </source>
</evidence>
<dbReference type="EMBL" id="MRBO01000731">
    <property type="protein sequence ID" value="KAB2582119.1"/>
    <property type="molecule type" value="Genomic_DNA"/>
</dbReference>
<dbReference type="InterPro" id="IPR041485">
    <property type="entry name" value="TetR_C_36"/>
</dbReference>
<protein>
    <submittedName>
        <fullName evidence="2">TetR family transcriptional regulator</fullName>
    </submittedName>
</protein>
<feature type="domain" description="QsdR TetR regulatory C-terminal" evidence="1">
    <location>
        <begin position="57"/>
        <end position="165"/>
    </location>
</feature>
<dbReference type="Pfam" id="PF18598">
    <property type="entry name" value="TetR_C_36"/>
    <property type="match status" value="1"/>
</dbReference>
<evidence type="ECO:0000313" key="2">
    <source>
        <dbReference type="EMBL" id="KAB2582119.1"/>
    </source>
</evidence>
<dbReference type="InterPro" id="IPR009057">
    <property type="entry name" value="Homeodomain-like_sf"/>
</dbReference>
<dbReference type="Proteomes" id="UP000325576">
    <property type="component" value="Unassembled WGS sequence"/>
</dbReference>
<sequence length="198" mass="21968">MFLAGERLDMLSLAERLGISRATLYRWVGKREELLGQVLGEATERSYRRAMSQTAGRGLDYVLDLFERVILSVYSSSELRALAEREPMVLIRIMATPGAVESIAVSMTSEVLAKEVDAGELTLALPPRVMSTALYRIALSYLYIPLLNGGEAQVETALELISLLLCGGQKMSEIPESEIRQRFEFSPSVDEFNRMAAS</sequence>